<dbReference type="AlphaFoldDB" id="A0A5C3KTH0"/>
<evidence type="ECO:0000313" key="1">
    <source>
        <dbReference type="EMBL" id="TFK23726.1"/>
    </source>
</evidence>
<dbReference type="EMBL" id="ML210213">
    <property type="protein sequence ID" value="TFK23726.1"/>
    <property type="molecule type" value="Genomic_DNA"/>
</dbReference>
<gene>
    <name evidence="1" type="ORF">FA15DRAFT_694874</name>
</gene>
<accession>A0A5C3KTH0</accession>
<protein>
    <submittedName>
        <fullName evidence="1">Uncharacterized protein</fullName>
    </submittedName>
</protein>
<sequence length="182" mass="19939">MLGSSSNGMPKRTAAQLKLDNFTCGQRRYNTTAICKFSLASIESATVQSLWRYEAICACLNVKLLAPGSSSLAGPRFATAPIFFARRVTDIYQSTMGSGPEIPYPPEPSIVTNIPIHFTLTYPLQQFSRPYTDVQTILCDLGFSCGACPTLKDAKRNARTVPSNIKGSIYTLVLRNSSDRSR</sequence>
<evidence type="ECO:0000313" key="2">
    <source>
        <dbReference type="Proteomes" id="UP000307440"/>
    </source>
</evidence>
<dbReference type="Proteomes" id="UP000307440">
    <property type="component" value="Unassembled WGS sequence"/>
</dbReference>
<feature type="non-terminal residue" evidence="1">
    <location>
        <position position="182"/>
    </location>
</feature>
<organism evidence="1 2">
    <name type="scientific">Coprinopsis marcescibilis</name>
    <name type="common">Agaric fungus</name>
    <name type="synonym">Psathyrella marcescibilis</name>
    <dbReference type="NCBI Taxonomy" id="230819"/>
    <lineage>
        <taxon>Eukaryota</taxon>
        <taxon>Fungi</taxon>
        <taxon>Dikarya</taxon>
        <taxon>Basidiomycota</taxon>
        <taxon>Agaricomycotina</taxon>
        <taxon>Agaricomycetes</taxon>
        <taxon>Agaricomycetidae</taxon>
        <taxon>Agaricales</taxon>
        <taxon>Agaricineae</taxon>
        <taxon>Psathyrellaceae</taxon>
        <taxon>Coprinopsis</taxon>
    </lineage>
</organism>
<reference evidence="1 2" key="1">
    <citation type="journal article" date="2019" name="Nat. Ecol. Evol.">
        <title>Megaphylogeny resolves global patterns of mushroom evolution.</title>
        <authorList>
            <person name="Varga T."/>
            <person name="Krizsan K."/>
            <person name="Foldi C."/>
            <person name="Dima B."/>
            <person name="Sanchez-Garcia M."/>
            <person name="Sanchez-Ramirez S."/>
            <person name="Szollosi G.J."/>
            <person name="Szarkandi J.G."/>
            <person name="Papp V."/>
            <person name="Albert L."/>
            <person name="Andreopoulos W."/>
            <person name="Angelini C."/>
            <person name="Antonin V."/>
            <person name="Barry K.W."/>
            <person name="Bougher N.L."/>
            <person name="Buchanan P."/>
            <person name="Buyck B."/>
            <person name="Bense V."/>
            <person name="Catcheside P."/>
            <person name="Chovatia M."/>
            <person name="Cooper J."/>
            <person name="Damon W."/>
            <person name="Desjardin D."/>
            <person name="Finy P."/>
            <person name="Geml J."/>
            <person name="Haridas S."/>
            <person name="Hughes K."/>
            <person name="Justo A."/>
            <person name="Karasinski D."/>
            <person name="Kautmanova I."/>
            <person name="Kiss B."/>
            <person name="Kocsube S."/>
            <person name="Kotiranta H."/>
            <person name="LaButti K.M."/>
            <person name="Lechner B.E."/>
            <person name="Liimatainen K."/>
            <person name="Lipzen A."/>
            <person name="Lukacs Z."/>
            <person name="Mihaltcheva S."/>
            <person name="Morgado L.N."/>
            <person name="Niskanen T."/>
            <person name="Noordeloos M.E."/>
            <person name="Ohm R.A."/>
            <person name="Ortiz-Santana B."/>
            <person name="Ovrebo C."/>
            <person name="Racz N."/>
            <person name="Riley R."/>
            <person name="Savchenko A."/>
            <person name="Shiryaev A."/>
            <person name="Soop K."/>
            <person name="Spirin V."/>
            <person name="Szebenyi C."/>
            <person name="Tomsovsky M."/>
            <person name="Tulloss R.E."/>
            <person name="Uehling J."/>
            <person name="Grigoriev I.V."/>
            <person name="Vagvolgyi C."/>
            <person name="Papp T."/>
            <person name="Martin F.M."/>
            <person name="Miettinen O."/>
            <person name="Hibbett D.S."/>
            <person name="Nagy L.G."/>
        </authorList>
    </citation>
    <scope>NUCLEOTIDE SEQUENCE [LARGE SCALE GENOMIC DNA]</scope>
    <source>
        <strain evidence="1 2">CBS 121175</strain>
    </source>
</reference>
<keyword evidence="2" id="KW-1185">Reference proteome</keyword>
<name>A0A5C3KTH0_COPMA</name>
<proteinExistence type="predicted"/>